<keyword evidence="2" id="KW-1185">Reference proteome</keyword>
<dbReference type="Proteomes" id="UP000799423">
    <property type="component" value="Unassembled WGS sequence"/>
</dbReference>
<dbReference type="EMBL" id="MU006289">
    <property type="protein sequence ID" value="KAF2855940.1"/>
    <property type="molecule type" value="Genomic_DNA"/>
</dbReference>
<accession>A0A6A7BKF0</accession>
<evidence type="ECO:0000313" key="2">
    <source>
        <dbReference type="Proteomes" id="UP000799423"/>
    </source>
</evidence>
<name>A0A6A7BKF0_9PLEO</name>
<protein>
    <submittedName>
        <fullName evidence="1">Uncharacterized protein</fullName>
    </submittedName>
</protein>
<reference evidence="1" key="1">
    <citation type="submission" date="2020-01" db="EMBL/GenBank/DDBJ databases">
        <authorList>
            <consortium name="DOE Joint Genome Institute"/>
            <person name="Haridas S."/>
            <person name="Albert R."/>
            <person name="Binder M."/>
            <person name="Bloem J."/>
            <person name="Labutti K."/>
            <person name="Salamov A."/>
            <person name="Andreopoulos B."/>
            <person name="Baker S.E."/>
            <person name="Barry K."/>
            <person name="Bills G."/>
            <person name="Bluhm B.H."/>
            <person name="Cannon C."/>
            <person name="Castanera R."/>
            <person name="Culley D.E."/>
            <person name="Daum C."/>
            <person name="Ezra D."/>
            <person name="Gonzalez J.B."/>
            <person name="Henrissat B."/>
            <person name="Kuo A."/>
            <person name="Liang C."/>
            <person name="Lipzen A."/>
            <person name="Lutzoni F."/>
            <person name="Magnuson J."/>
            <person name="Mondo S."/>
            <person name="Nolan M."/>
            <person name="Ohm R."/>
            <person name="Pangilinan J."/>
            <person name="Park H.-J."/>
            <person name="Ramirez L."/>
            <person name="Alfaro M."/>
            <person name="Sun H."/>
            <person name="Tritt A."/>
            <person name="Yoshinaga Y."/>
            <person name="Zwiers L.-H."/>
            <person name="Turgeon B.G."/>
            <person name="Goodwin S.B."/>
            <person name="Spatafora J.W."/>
            <person name="Crous P.W."/>
            <person name="Grigoriev I.V."/>
        </authorList>
    </citation>
    <scope>NUCLEOTIDE SEQUENCE</scope>
    <source>
        <strain evidence="1">IPT5</strain>
    </source>
</reference>
<proteinExistence type="predicted"/>
<gene>
    <name evidence="1" type="ORF">T440DRAFT_463283</name>
</gene>
<organism evidence="1 2">
    <name type="scientific">Plenodomus tracheiphilus IPT5</name>
    <dbReference type="NCBI Taxonomy" id="1408161"/>
    <lineage>
        <taxon>Eukaryota</taxon>
        <taxon>Fungi</taxon>
        <taxon>Dikarya</taxon>
        <taxon>Ascomycota</taxon>
        <taxon>Pezizomycotina</taxon>
        <taxon>Dothideomycetes</taxon>
        <taxon>Pleosporomycetidae</taxon>
        <taxon>Pleosporales</taxon>
        <taxon>Pleosporineae</taxon>
        <taxon>Leptosphaeriaceae</taxon>
        <taxon>Plenodomus</taxon>
    </lineage>
</organism>
<evidence type="ECO:0000313" key="1">
    <source>
        <dbReference type="EMBL" id="KAF2855940.1"/>
    </source>
</evidence>
<dbReference type="AlphaFoldDB" id="A0A6A7BKF0"/>
<sequence>MSRAILPAPDTVNILIYHNPTTNAPMSLTPSISRKQHELVPSTQSTEMVGYPSAVTLGYSLNPVKIFFKKPGDIMLH</sequence>